<protein>
    <submittedName>
        <fullName evidence="1">Uncharacterized protein</fullName>
    </submittedName>
</protein>
<gene>
    <name evidence="1" type="ORF">COCSADRAFT_35870</name>
</gene>
<reference evidence="1 2" key="1">
    <citation type="journal article" date="2012" name="PLoS Pathog.">
        <title>Diverse lifestyles and strategies of plant pathogenesis encoded in the genomes of eighteen Dothideomycetes fungi.</title>
        <authorList>
            <person name="Ohm R.A."/>
            <person name="Feau N."/>
            <person name="Henrissat B."/>
            <person name="Schoch C.L."/>
            <person name="Horwitz B.A."/>
            <person name="Barry K.W."/>
            <person name="Condon B.J."/>
            <person name="Copeland A.C."/>
            <person name="Dhillon B."/>
            <person name="Glaser F."/>
            <person name="Hesse C.N."/>
            <person name="Kosti I."/>
            <person name="LaButti K."/>
            <person name="Lindquist E.A."/>
            <person name="Lucas S."/>
            <person name="Salamov A.A."/>
            <person name="Bradshaw R.E."/>
            <person name="Ciuffetti L."/>
            <person name="Hamelin R.C."/>
            <person name="Kema G.H.J."/>
            <person name="Lawrence C."/>
            <person name="Scott J.A."/>
            <person name="Spatafora J.W."/>
            <person name="Turgeon B.G."/>
            <person name="de Wit P.J.G.M."/>
            <person name="Zhong S."/>
            <person name="Goodwin S.B."/>
            <person name="Grigoriev I.V."/>
        </authorList>
    </citation>
    <scope>NUCLEOTIDE SEQUENCE [LARGE SCALE GENOMIC DNA]</scope>
    <source>
        <strain evidence="2">ND90Pr / ATCC 201652</strain>
    </source>
</reference>
<accession>M2SF50</accession>
<dbReference type="KEGG" id="bsc:COCSADRAFT_35870"/>
<reference evidence="2" key="2">
    <citation type="journal article" date="2013" name="PLoS Genet.">
        <title>Comparative genome structure, secondary metabolite, and effector coding capacity across Cochliobolus pathogens.</title>
        <authorList>
            <person name="Condon B.J."/>
            <person name="Leng Y."/>
            <person name="Wu D."/>
            <person name="Bushley K.E."/>
            <person name="Ohm R.A."/>
            <person name="Otillar R."/>
            <person name="Martin J."/>
            <person name="Schackwitz W."/>
            <person name="Grimwood J."/>
            <person name="MohdZainudin N."/>
            <person name="Xue C."/>
            <person name="Wang R."/>
            <person name="Manning V.A."/>
            <person name="Dhillon B."/>
            <person name="Tu Z.J."/>
            <person name="Steffenson B.J."/>
            <person name="Salamov A."/>
            <person name="Sun H."/>
            <person name="Lowry S."/>
            <person name="LaButti K."/>
            <person name="Han J."/>
            <person name="Copeland A."/>
            <person name="Lindquist E."/>
            <person name="Barry K."/>
            <person name="Schmutz J."/>
            <person name="Baker S.E."/>
            <person name="Ciuffetti L.M."/>
            <person name="Grigoriev I.V."/>
            <person name="Zhong S."/>
            <person name="Turgeon B.G."/>
        </authorList>
    </citation>
    <scope>NUCLEOTIDE SEQUENCE [LARGE SCALE GENOMIC DNA]</scope>
    <source>
        <strain evidence="2">ND90Pr / ATCC 201652</strain>
    </source>
</reference>
<keyword evidence="2" id="KW-1185">Reference proteome</keyword>
<dbReference type="HOGENOM" id="CLU_2941574_0_0_1"/>
<dbReference type="AlphaFoldDB" id="M2SF50"/>
<dbReference type="EMBL" id="KB445641">
    <property type="protein sequence ID" value="EMD65908.1"/>
    <property type="molecule type" value="Genomic_DNA"/>
</dbReference>
<dbReference type="GeneID" id="19138578"/>
<dbReference type="Proteomes" id="UP000016934">
    <property type="component" value="Unassembled WGS sequence"/>
</dbReference>
<name>M2SF50_COCSN</name>
<evidence type="ECO:0000313" key="1">
    <source>
        <dbReference type="EMBL" id="EMD65908.1"/>
    </source>
</evidence>
<evidence type="ECO:0000313" key="2">
    <source>
        <dbReference type="Proteomes" id="UP000016934"/>
    </source>
</evidence>
<dbReference type="RefSeq" id="XP_007698418.1">
    <property type="nucleotide sequence ID" value="XM_007700228.1"/>
</dbReference>
<organism evidence="1 2">
    <name type="scientific">Cochliobolus sativus (strain ND90Pr / ATCC 201652)</name>
    <name type="common">Common root rot and spot blotch fungus</name>
    <name type="synonym">Bipolaris sorokiniana</name>
    <dbReference type="NCBI Taxonomy" id="665912"/>
    <lineage>
        <taxon>Eukaryota</taxon>
        <taxon>Fungi</taxon>
        <taxon>Dikarya</taxon>
        <taxon>Ascomycota</taxon>
        <taxon>Pezizomycotina</taxon>
        <taxon>Dothideomycetes</taxon>
        <taxon>Pleosporomycetidae</taxon>
        <taxon>Pleosporales</taxon>
        <taxon>Pleosporineae</taxon>
        <taxon>Pleosporaceae</taxon>
        <taxon>Bipolaris</taxon>
    </lineage>
</organism>
<proteinExistence type="predicted"/>
<sequence length="60" mass="6277">MIPGYGKASNSSRSATVRLCAAFPNGMPPARPSSRTPCLCRTHARCDARPAPVIPASPIL</sequence>